<dbReference type="AlphaFoldDB" id="A0A0R1JRK3"/>
<dbReference type="Proteomes" id="UP000051804">
    <property type="component" value="Unassembled WGS sequence"/>
</dbReference>
<evidence type="ECO:0000313" key="1">
    <source>
        <dbReference type="EMBL" id="KRK73919.1"/>
    </source>
</evidence>
<dbReference type="RefSeq" id="WP_056950105.1">
    <property type="nucleotide sequence ID" value="NZ_AZDJ01000003.1"/>
</dbReference>
<evidence type="ECO:0000313" key="2">
    <source>
        <dbReference type="Proteomes" id="UP000051804"/>
    </source>
</evidence>
<keyword evidence="2" id="KW-1185">Reference proteome</keyword>
<proteinExistence type="predicted"/>
<reference evidence="1 2" key="1">
    <citation type="journal article" date="2015" name="Genome Announc.">
        <title>Expanding the biotechnology potential of lactobacilli through comparative genomics of 213 strains and associated genera.</title>
        <authorList>
            <person name="Sun Z."/>
            <person name="Harris H.M."/>
            <person name="McCann A."/>
            <person name="Guo C."/>
            <person name="Argimon S."/>
            <person name="Zhang W."/>
            <person name="Yang X."/>
            <person name="Jeffery I.B."/>
            <person name="Cooney J.C."/>
            <person name="Kagawa T.F."/>
            <person name="Liu W."/>
            <person name="Song Y."/>
            <person name="Salvetti E."/>
            <person name="Wrobel A."/>
            <person name="Rasinkangas P."/>
            <person name="Parkhill J."/>
            <person name="Rea M.C."/>
            <person name="O'Sullivan O."/>
            <person name="Ritari J."/>
            <person name="Douillard F.P."/>
            <person name="Paul Ross R."/>
            <person name="Yang R."/>
            <person name="Briner A.E."/>
            <person name="Felis G.E."/>
            <person name="de Vos W.M."/>
            <person name="Barrangou R."/>
            <person name="Klaenhammer T.R."/>
            <person name="Caufield P.W."/>
            <person name="Cui Y."/>
            <person name="Zhang H."/>
            <person name="O'Toole P.W."/>
        </authorList>
    </citation>
    <scope>NUCLEOTIDE SEQUENCE [LARGE SCALE GENOMIC DNA]</scope>
    <source>
        <strain evidence="1 2">JCM 17158</strain>
    </source>
</reference>
<dbReference type="STRING" id="1291734.FD02_GL001750"/>
<dbReference type="EMBL" id="AZDJ01000003">
    <property type="protein sequence ID" value="KRK73919.1"/>
    <property type="molecule type" value="Genomic_DNA"/>
</dbReference>
<dbReference type="PATRIC" id="fig|1291734.4.peg.1800"/>
<protein>
    <submittedName>
        <fullName evidence="1">Uncharacterized protein</fullName>
    </submittedName>
</protein>
<dbReference type="OrthoDB" id="2333672at2"/>
<name>A0A0R1JRK3_9LACO</name>
<sequence length="273" mass="31069">MTRQLNRMTIGGWVIGGVTLPVLGRSEWEMREDFIQFGVDYWADRSGKELLLAPSTVLVKADESMFKGGNEWPITIGQWLRVSGRWTELRVVRPGVNPRVARAAARRNRTKLSKPLATWLAENQAKAKTWRRDGLQLQAWLRQYEAGEFTFAELQARQGRLVEQRHPLLWRSFQRHQRREQAIVLAAEQALDALAPRQYVFTAPAHVQPVFGWLAFADGIRVDPEQLWREDYRHAVVTALNHLQLTRQAAGVPVTATPTRPIGDGPVWPGAAK</sequence>
<organism evidence="1 2">
    <name type="scientific">Lacticaseibacillus nasuensis JCM 17158</name>
    <dbReference type="NCBI Taxonomy" id="1291734"/>
    <lineage>
        <taxon>Bacteria</taxon>
        <taxon>Bacillati</taxon>
        <taxon>Bacillota</taxon>
        <taxon>Bacilli</taxon>
        <taxon>Lactobacillales</taxon>
        <taxon>Lactobacillaceae</taxon>
        <taxon>Lacticaseibacillus</taxon>
    </lineage>
</organism>
<comment type="caution">
    <text evidence="1">The sequence shown here is derived from an EMBL/GenBank/DDBJ whole genome shotgun (WGS) entry which is preliminary data.</text>
</comment>
<gene>
    <name evidence="1" type="ORF">FD02_GL001750</name>
</gene>
<accession>A0A0R1JRK3</accession>